<dbReference type="EMBL" id="LAZR01005186">
    <property type="protein sequence ID" value="KKN02070.1"/>
    <property type="molecule type" value="Genomic_DNA"/>
</dbReference>
<sequence length="56" mass="6393">MSDTKTETRVVKTENISMHCPRCKECYYASVLFDEDGKFLSIMYRLGEPIENGGQA</sequence>
<reference evidence="1" key="1">
    <citation type="journal article" date="2015" name="Nature">
        <title>Complex archaea that bridge the gap between prokaryotes and eukaryotes.</title>
        <authorList>
            <person name="Spang A."/>
            <person name="Saw J.H."/>
            <person name="Jorgensen S.L."/>
            <person name="Zaremba-Niedzwiedzka K."/>
            <person name="Martijn J."/>
            <person name="Lind A.E."/>
            <person name="van Eijk R."/>
            <person name="Schleper C."/>
            <person name="Guy L."/>
            <person name="Ettema T.J."/>
        </authorList>
    </citation>
    <scope>NUCLEOTIDE SEQUENCE</scope>
</reference>
<organism evidence="1">
    <name type="scientific">marine sediment metagenome</name>
    <dbReference type="NCBI Taxonomy" id="412755"/>
    <lineage>
        <taxon>unclassified sequences</taxon>
        <taxon>metagenomes</taxon>
        <taxon>ecological metagenomes</taxon>
    </lineage>
</organism>
<gene>
    <name evidence="1" type="ORF">LCGC14_1121490</name>
</gene>
<dbReference type="AlphaFoldDB" id="A0A0F9M3U9"/>
<evidence type="ECO:0000313" key="1">
    <source>
        <dbReference type="EMBL" id="KKN02070.1"/>
    </source>
</evidence>
<comment type="caution">
    <text evidence="1">The sequence shown here is derived from an EMBL/GenBank/DDBJ whole genome shotgun (WGS) entry which is preliminary data.</text>
</comment>
<accession>A0A0F9M3U9</accession>
<protein>
    <submittedName>
        <fullName evidence="1">Uncharacterized protein</fullName>
    </submittedName>
</protein>
<proteinExistence type="predicted"/>
<name>A0A0F9M3U9_9ZZZZ</name>